<gene>
    <name evidence="2" type="ORF">QYM36_002245</name>
</gene>
<dbReference type="AlphaFoldDB" id="A0AA88I9E1"/>
<dbReference type="InterPro" id="IPR017853">
    <property type="entry name" value="GH"/>
</dbReference>
<keyword evidence="1" id="KW-0732">Signal</keyword>
<sequence>MLRVLISVFLLLVPSFWAKLTAQPDGFYYNGQKVFLSGANIAWYSYGYDFGNNQYDSHGPQLESWLTEISNNGGNSVRIWLHVEGENTPKWDSNGYVTAPDASGTLFSDMKRFLNFAQSKNILVIFTLWNGAEMHNQKVIDLVWDDSKLESYIDNVLRPMASELRGHPALGAWEIVNEMEGSVRVPDSRSERCFDTGILDGSGAGWTFKSIQMERFLRFYNLQLAVLKTTDPTALVTGGSWSEKSQNSVFSGSFNYYSDECLTKAGGNPTGTLDFFQMHSYAWQSQWNPSGPFKHPASSYNLGKPIVIGEFASSCSEGESIEQLMEHAYSNGYSGIWTWTYSVHGGGCEDDRATQHRGFNHLRGRTDNGVVNFQVG</sequence>
<evidence type="ECO:0008006" key="4">
    <source>
        <dbReference type="Google" id="ProtNLM"/>
    </source>
</evidence>
<keyword evidence="3" id="KW-1185">Reference proteome</keyword>
<feature type="signal peptide" evidence="1">
    <location>
        <begin position="1"/>
        <end position="22"/>
    </location>
</feature>
<name>A0AA88I9E1_ARTSF</name>
<evidence type="ECO:0000313" key="3">
    <source>
        <dbReference type="Proteomes" id="UP001187531"/>
    </source>
</evidence>
<evidence type="ECO:0000256" key="1">
    <source>
        <dbReference type="SAM" id="SignalP"/>
    </source>
</evidence>
<accession>A0AA88I9E1</accession>
<dbReference type="PANTHER" id="PTHR37398">
    <property type="entry name" value="ENDO-BETA-1,4-MANNANASE"/>
    <property type="match status" value="1"/>
</dbReference>
<organism evidence="2 3">
    <name type="scientific">Artemia franciscana</name>
    <name type="common">Brine shrimp</name>
    <name type="synonym">Artemia sanfranciscana</name>
    <dbReference type="NCBI Taxonomy" id="6661"/>
    <lineage>
        <taxon>Eukaryota</taxon>
        <taxon>Metazoa</taxon>
        <taxon>Ecdysozoa</taxon>
        <taxon>Arthropoda</taxon>
        <taxon>Crustacea</taxon>
        <taxon>Branchiopoda</taxon>
        <taxon>Anostraca</taxon>
        <taxon>Artemiidae</taxon>
        <taxon>Artemia</taxon>
    </lineage>
</organism>
<dbReference type="PANTHER" id="PTHR37398:SF3">
    <property type="entry name" value="GLYCOSIDE HYDROLASE FAMILY 5 DOMAIN-CONTAINING PROTEIN"/>
    <property type="match status" value="1"/>
</dbReference>
<dbReference type="SUPFAM" id="SSF51445">
    <property type="entry name" value="(Trans)glycosidases"/>
    <property type="match status" value="1"/>
</dbReference>
<proteinExistence type="predicted"/>
<protein>
    <recommendedName>
        <fullName evidence="4">Mannan endo-1,4-beta-mannosidase</fullName>
    </recommendedName>
</protein>
<feature type="chain" id="PRO_5041688846" description="Mannan endo-1,4-beta-mannosidase" evidence="1">
    <location>
        <begin position="23"/>
        <end position="376"/>
    </location>
</feature>
<dbReference type="EMBL" id="JAVRJZ010000004">
    <property type="protein sequence ID" value="KAK2723828.1"/>
    <property type="molecule type" value="Genomic_DNA"/>
</dbReference>
<dbReference type="Gene3D" id="3.20.20.80">
    <property type="entry name" value="Glycosidases"/>
    <property type="match status" value="1"/>
</dbReference>
<evidence type="ECO:0000313" key="2">
    <source>
        <dbReference type="EMBL" id="KAK2723828.1"/>
    </source>
</evidence>
<dbReference type="Proteomes" id="UP001187531">
    <property type="component" value="Unassembled WGS sequence"/>
</dbReference>
<comment type="caution">
    <text evidence="2">The sequence shown here is derived from an EMBL/GenBank/DDBJ whole genome shotgun (WGS) entry which is preliminary data.</text>
</comment>
<reference evidence="2" key="1">
    <citation type="submission" date="2023-07" db="EMBL/GenBank/DDBJ databases">
        <title>Chromosome-level genome assembly of Artemia franciscana.</title>
        <authorList>
            <person name="Jo E."/>
        </authorList>
    </citation>
    <scope>NUCLEOTIDE SEQUENCE</scope>
    <source>
        <tissue evidence="2">Whole body</tissue>
    </source>
</reference>